<name>A0ABW0ED19_9BACT</name>
<dbReference type="CDD" id="cd18787">
    <property type="entry name" value="SF2_C_DEAD"/>
    <property type="match status" value="1"/>
</dbReference>
<dbReference type="PROSITE" id="PS51192">
    <property type="entry name" value="HELICASE_ATP_BIND_1"/>
    <property type="match status" value="1"/>
</dbReference>
<dbReference type="RefSeq" id="WP_378018648.1">
    <property type="nucleotide sequence ID" value="NZ_JBHSKT010000014.1"/>
</dbReference>
<dbReference type="PANTHER" id="PTHR47959:SF13">
    <property type="entry name" value="ATP-DEPENDENT RNA HELICASE RHLE"/>
    <property type="match status" value="1"/>
</dbReference>
<dbReference type="GO" id="GO:0016787">
    <property type="term" value="F:hydrolase activity"/>
    <property type="evidence" value="ECO:0007669"/>
    <property type="project" value="UniProtKB-KW"/>
</dbReference>
<keyword evidence="2 7" id="KW-0378">Hydrolase</keyword>
<evidence type="ECO:0000259" key="10">
    <source>
        <dbReference type="PROSITE" id="PS51195"/>
    </source>
</evidence>
<keyword evidence="1 7" id="KW-0547">Nucleotide-binding</keyword>
<evidence type="ECO:0000256" key="6">
    <source>
        <dbReference type="PROSITE-ProRule" id="PRU00552"/>
    </source>
</evidence>
<feature type="domain" description="Helicase C-terminal" evidence="9">
    <location>
        <begin position="221"/>
        <end position="381"/>
    </location>
</feature>
<dbReference type="SUPFAM" id="SSF52540">
    <property type="entry name" value="P-loop containing nucleoside triphosphate hydrolases"/>
    <property type="match status" value="1"/>
</dbReference>
<dbReference type="PROSITE" id="PS51194">
    <property type="entry name" value="HELICASE_CTER"/>
    <property type="match status" value="1"/>
</dbReference>
<dbReference type="InterPro" id="IPR027417">
    <property type="entry name" value="P-loop_NTPase"/>
</dbReference>
<dbReference type="PROSITE" id="PS51195">
    <property type="entry name" value="Q_MOTIF"/>
    <property type="match status" value="1"/>
</dbReference>
<keyword evidence="12" id="KW-1185">Reference proteome</keyword>
<protein>
    <submittedName>
        <fullName evidence="11">DEAD/DEAH box helicase</fullName>
        <ecNumber evidence="11">3.6.4.-</ecNumber>
    </submittedName>
</protein>
<dbReference type="InterPro" id="IPR050079">
    <property type="entry name" value="DEAD_box_RNA_helicase"/>
</dbReference>
<dbReference type="EMBL" id="JBHSKT010000014">
    <property type="protein sequence ID" value="MFC5272288.1"/>
    <property type="molecule type" value="Genomic_DNA"/>
</dbReference>
<gene>
    <name evidence="11" type="ORF">ACFPIB_16860</name>
</gene>
<evidence type="ECO:0000256" key="5">
    <source>
        <dbReference type="ARBA" id="ARBA00038437"/>
    </source>
</evidence>
<dbReference type="InterPro" id="IPR014014">
    <property type="entry name" value="RNA_helicase_DEAD_Q_motif"/>
</dbReference>
<dbReference type="Pfam" id="PF00270">
    <property type="entry name" value="DEAD"/>
    <property type="match status" value="1"/>
</dbReference>
<accession>A0ABW0ED19</accession>
<evidence type="ECO:0000256" key="3">
    <source>
        <dbReference type="ARBA" id="ARBA00022806"/>
    </source>
</evidence>
<dbReference type="CDD" id="cd00268">
    <property type="entry name" value="DEADc"/>
    <property type="match status" value="1"/>
</dbReference>
<comment type="caution">
    <text evidence="11">The sequence shown here is derived from an EMBL/GenBank/DDBJ whole genome shotgun (WGS) entry which is preliminary data.</text>
</comment>
<evidence type="ECO:0000259" key="9">
    <source>
        <dbReference type="PROSITE" id="PS51194"/>
    </source>
</evidence>
<comment type="similarity">
    <text evidence="5 7">Belongs to the DEAD box helicase family.</text>
</comment>
<dbReference type="PANTHER" id="PTHR47959">
    <property type="entry name" value="ATP-DEPENDENT RNA HELICASE RHLE-RELATED"/>
    <property type="match status" value="1"/>
</dbReference>
<keyword evidence="4 7" id="KW-0067">ATP-binding</keyword>
<feature type="short sequence motif" description="Q motif" evidence="6">
    <location>
        <begin position="1"/>
        <end position="29"/>
    </location>
</feature>
<dbReference type="SMART" id="SM00490">
    <property type="entry name" value="HELICc"/>
    <property type="match status" value="1"/>
</dbReference>
<evidence type="ECO:0000256" key="7">
    <source>
        <dbReference type="RuleBase" id="RU000492"/>
    </source>
</evidence>
<evidence type="ECO:0000256" key="2">
    <source>
        <dbReference type="ARBA" id="ARBA00022801"/>
    </source>
</evidence>
<dbReference type="InterPro" id="IPR044742">
    <property type="entry name" value="DEAD/DEAH_RhlB"/>
</dbReference>
<dbReference type="SMART" id="SM00487">
    <property type="entry name" value="DEXDc"/>
    <property type="match status" value="1"/>
</dbReference>
<dbReference type="Pfam" id="PF00271">
    <property type="entry name" value="Helicase_C"/>
    <property type="match status" value="1"/>
</dbReference>
<dbReference type="Proteomes" id="UP001596161">
    <property type="component" value="Unassembled WGS sequence"/>
</dbReference>
<feature type="domain" description="Helicase ATP-binding" evidence="8">
    <location>
        <begin position="32"/>
        <end position="207"/>
    </location>
</feature>
<proteinExistence type="inferred from homology"/>
<dbReference type="PROSITE" id="PS00039">
    <property type="entry name" value="DEAD_ATP_HELICASE"/>
    <property type="match status" value="1"/>
</dbReference>
<dbReference type="InterPro" id="IPR000629">
    <property type="entry name" value="RNA-helicase_DEAD-box_CS"/>
</dbReference>
<evidence type="ECO:0000256" key="1">
    <source>
        <dbReference type="ARBA" id="ARBA00022741"/>
    </source>
</evidence>
<organism evidence="11 12">
    <name type="scientific">Adhaeribacter terreus</name>
    <dbReference type="NCBI Taxonomy" id="529703"/>
    <lineage>
        <taxon>Bacteria</taxon>
        <taxon>Pseudomonadati</taxon>
        <taxon>Bacteroidota</taxon>
        <taxon>Cytophagia</taxon>
        <taxon>Cytophagales</taxon>
        <taxon>Hymenobacteraceae</taxon>
        <taxon>Adhaeribacter</taxon>
    </lineage>
</organism>
<dbReference type="EC" id="3.6.4.-" evidence="11"/>
<sequence>MNFSLLGLAAPLLKAIKEQGYDQPFPIQEQAIPAILAGNDVLGIAQTGSGKTAGFALPILQQLQFKQEAKNRYIRVLVLVPTRELALQVANVFRGFSMYLTRRVKTLAVFGGVSINPQMMAMSGTEILVATPGRLLDLLESNALHLSELNTLVLDEADKMLSLGFKDEMERIFALLPAKRQNLLFSATLADDVQTIKAKMLRDPLVISAEEKEEEGDKLELIKQVAYRVSQERKGPFLRYLIRHEKMQQVLIFVSSTRNADNLGVKLRKNDIEAMAMHGDKSQGARVEALRRFKTGQLQVLVATDLASRGIDIQFLPFVINYDLPRSPKDYVHRIGRTGRAGATGEAISLITPEDEHHFKIIQKKMGKTVEMRETGEVNLHGF</sequence>
<dbReference type="GO" id="GO:0004386">
    <property type="term" value="F:helicase activity"/>
    <property type="evidence" value="ECO:0007669"/>
    <property type="project" value="UniProtKB-KW"/>
</dbReference>
<dbReference type="InterPro" id="IPR011545">
    <property type="entry name" value="DEAD/DEAH_box_helicase_dom"/>
</dbReference>
<evidence type="ECO:0000313" key="11">
    <source>
        <dbReference type="EMBL" id="MFC5272288.1"/>
    </source>
</evidence>
<keyword evidence="3 7" id="KW-0347">Helicase</keyword>
<dbReference type="InterPro" id="IPR014001">
    <property type="entry name" value="Helicase_ATP-bd"/>
</dbReference>
<evidence type="ECO:0000313" key="12">
    <source>
        <dbReference type="Proteomes" id="UP001596161"/>
    </source>
</evidence>
<evidence type="ECO:0000259" key="8">
    <source>
        <dbReference type="PROSITE" id="PS51192"/>
    </source>
</evidence>
<dbReference type="Gene3D" id="3.40.50.300">
    <property type="entry name" value="P-loop containing nucleotide triphosphate hydrolases"/>
    <property type="match status" value="2"/>
</dbReference>
<reference evidence="12" key="1">
    <citation type="journal article" date="2019" name="Int. J. Syst. Evol. Microbiol.">
        <title>The Global Catalogue of Microorganisms (GCM) 10K type strain sequencing project: providing services to taxonomists for standard genome sequencing and annotation.</title>
        <authorList>
            <consortium name="The Broad Institute Genomics Platform"/>
            <consortium name="The Broad Institute Genome Sequencing Center for Infectious Disease"/>
            <person name="Wu L."/>
            <person name="Ma J."/>
        </authorList>
    </citation>
    <scope>NUCLEOTIDE SEQUENCE [LARGE SCALE GENOMIC DNA]</scope>
    <source>
        <strain evidence="12">KACC 12602</strain>
    </source>
</reference>
<dbReference type="InterPro" id="IPR001650">
    <property type="entry name" value="Helicase_C-like"/>
</dbReference>
<feature type="domain" description="DEAD-box RNA helicase Q" evidence="10">
    <location>
        <begin position="1"/>
        <end position="29"/>
    </location>
</feature>
<evidence type="ECO:0000256" key="4">
    <source>
        <dbReference type="ARBA" id="ARBA00022840"/>
    </source>
</evidence>